<evidence type="ECO:0000313" key="7">
    <source>
        <dbReference type="Proteomes" id="UP000507470"/>
    </source>
</evidence>
<dbReference type="Pfam" id="PF00386">
    <property type="entry name" value="C1q"/>
    <property type="match status" value="2"/>
</dbReference>
<comment type="subcellular location">
    <subcellularLocation>
        <location evidence="1">Secreted</location>
    </subcellularLocation>
</comment>
<reference evidence="6 7" key="1">
    <citation type="submission" date="2020-06" db="EMBL/GenBank/DDBJ databases">
        <authorList>
            <person name="Li R."/>
            <person name="Bekaert M."/>
        </authorList>
    </citation>
    <scope>NUCLEOTIDE SEQUENCE [LARGE SCALE GENOMIC DNA]</scope>
    <source>
        <strain evidence="7">wild</strain>
    </source>
</reference>
<accession>A0A6J8EY67</accession>
<feature type="coiled-coil region" evidence="4">
    <location>
        <begin position="79"/>
        <end position="127"/>
    </location>
</feature>
<gene>
    <name evidence="6" type="ORF">MCOR_56337</name>
</gene>
<dbReference type="OrthoDB" id="10386652at2759"/>
<evidence type="ECO:0000256" key="1">
    <source>
        <dbReference type="ARBA" id="ARBA00004613"/>
    </source>
</evidence>
<dbReference type="Gene3D" id="2.60.120.40">
    <property type="match status" value="2"/>
</dbReference>
<keyword evidence="7" id="KW-1185">Reference proteome</keyword>
<dbReference type="AlphaFoldDB" id="A0A6J8EY67"/>
<dbReference type="SUPFAM" id="SSF49842">
    <property type="entry name" value="TNF-like"/>
    <property type="match status" value="2"/>
</dbReference>
<dbReference type="Proteomes" id="UP000507470">
    <property type="component" value="Unassembled WGS sequence"/>
</dbReference>
<evidence type="ECO:0000313" key="6">
    <source>
        <dbReference type="EMBL" id="CAC5424425.1"/>
    </source>
</evidence>
<dbReference type="EMBL" id="CACVKT020010031">
    <property type="protein sequence ID" value="CAC5424425.1"/>
    <property type="molecule type" value="Genomic_DNA"/>
</dbReference>
<dbReference type="SMART" id="SM00110">
    <property type="entry name" value="C1Q"/>
    <property type="match status" value="1"/>
</dbReference>
<feature type="domain" description="C1q" evidence="5">
    <location>
        <begin position="611"/>
        <end position="738"/>
    </location>
</feature>
<dbReference type="InterPro" id="IPR001073">
    <property type="entry name" value="C1q_dom"/>
</dbReference>
<dbReference type="GO" id="GO:0005576">
    <property type="term" value="C:extracellular region"/>
    <property type="evidence" value="ECO:0007669"/>
    <property type="project" value="UniProtKB-SubCell"/>
</dbReference>
<keyword evidence="3" id="KW-0732">Signal</keyword>
<evidence type="ECO:0000256" key="2">
    <source>
        <dbReference type="ARBA" id="ARBA00022525"/>
    </source>
</evidence>
<proteinExistence type="predicted"/>
<organism evidence="6 7">
    <name type="scientific">Mytilus coruscus</name>
    <name type="common">Sea mussel</name>
    <dbReference type="NCBI Taxonomy" id="42192"/>
    <lineage>
        <taxon>Eukaryota</taxon>
        <taxon>Metazoa</taxon>
        <taxon>Spiralia</taxon>
        <taxon>Lophotrochozoa</taxon>
        <taxon>Mollusca</taxon>
        <taxon>Bivalvia</taxon>
        <taxon>Autobranchia</taxon>
        <taxon>Pteriomorphia</taxon>
        <taxon>Mytilida</taxon>
        <taxon>Mytiloidea</taxon>
        <taxon>Mytilidae</taxon>
        <taxon>Mytilinae</taxon>
        <taxon>Mytilus</taxon>
    </lineage>
</organism>
<keyword evidence="4" id="KW-0175">Coiled coil</keyword>
<sequence>MDGFLLETNTQANQAAGNNHYLTISEFYEAKKQEKYDLTVLRHQMEQMKLDSDKTLALLTTQVTEKFTALEKSTLGTKVENDTRELDKLQGKYRELEENNTKLVENLDNLQAKYKQLEDKFSYEIETLKRKVEMLDQLKVVQQLTNISALQLKVDKIDSQTHSLAVNQQARTQDFLALYNQTIANENNLKAHKIYQKNILKNLTNTLYNSTATINAEISQVEQNINMTNSRFDKANERVGFTSCARSDVAYQAGSFIKFSDVLFNIGISNISTFKSTGKFTCKAPGFYQISVTIISNNSVRFGIYMNGHQVSKAYLDSSTATESGTTVAVVVLQMNDEAYISNTTNYESGIGVAAVALEVNDEVWVQSEDGTLNVNSYASCITLMKRYEGFLLEPSTNNASNSQGNKLYVTLNDFYEAKNEQQYDVTVLRHQMERMKADSDKTLTMLTSQIQRKLASIENPFTMNGKMNDTNELQLLQRITRELQDKNTKLQHNFDNLQVKYTAIENELLLSRKTTAKLVVDVHTLQQLKPVQDLTELKQEVQSIRSKTNLLAFNQQARNQDFLALYNDTIINQNYVAFEMIASNYNICMSDVNGRIDQNERNINRTDARVEKATEKVAMTSCVIHDKVLSRGETLKFDNVLTNVGIDNLSSFQSTGKFNCTKEGLYIVSIWVLAQTASRGYHVHIYKNNNILSETYISNRNHYDTGPATVAVELEVEDNVWVQFDNGKVDSYGSCMTIIKIM</sequence>
<dbReference type="InterPro" id="IPR008983">
    <property type="entry name" value="Tumour_necrosis_fac-like_dom"/>
</dbReference>
<dbReference type="PANTHER" id="PTHR22923">
    <property type="entry name" value="CEREBELLIN-RELATED"/>
    <property type="match status" value="1"/>
</dbReference>
<keyword evidence="2" id="KW-0964">Secreted</keyword>
<dbReference type="PANTHER" id="PTHR22923:SF116">
    <property type="entry name" value="C1Q DOMAIN-CONTAINING PROTEIN"/>
    <property type="match status" value="1"/>
</dbReference>
<evidence type="ECO:0000256" key="4">
    <source>
        <dbReference type="SAM" id="Coils"/>
    </source>
</evidence>
<protein>
    <submittedName>
        <fullName evidence="6">C1QL</fullName>
    </submittedName>
</protein>
<evidence type="ECO:0000259" key="5">
    <source>
        <dbReference type="SMART" id="SM00110"/>
    </source>
</evidence>
<name>A0A6J8EY67_MYTCO</name>
<dbReference type="InterPro" id="IPR050822">
    <property type="entry name" value="Cerebellin_Synaptic_Org"/>
</dbReference>
<evidence type="ECO:0000256" key="3">
    <source>
        <dbReference type="ARBA" id="ARBA00022729"/>
    </source>
</evidence>
<feature type="coiled-coil region" evidence="4">
    <location>
        <begin position="474"/>
        <end position="508"/>
    </location>
</feature>